<dbReference type="AlphaFoldDB" id="A0A2P7SD26"/>
<sequence>MTVLPISLAILTPANRTIYYAEIVSIASTFLAVGGAAVTMNLKKPKKVPASSSDGRRQLQSTDAGVLRRNWQALAADQYSAGAETLIKLTLSSAEAIVPHLQKNDR</sequence>
<evidence type="ECO:0000256" key="1">
    <source>
        <dbReference type="SAM" id="Phobius"/>
    </source>
</evidence>
<accession>A0A2P7SD26</accession>
<dbReference type="EMBL" id="PXYL01000006">
    <property type="protein sequence ID" value="PSJ60383.1"/>
    <property type="molecule type" value="Genomic_DNA"/>
</dbReference>
<protein>
    <submittedName>
        <fullName evidence="2">Uncharacterized protein</fullName>
    </submittedName>
</protein>
<name>A0A2P7SD26_9HYPH</name>
<evidence type="ECO:0000313" key="3">
    <source>
        <dbReference type="Proteomes" id="UP000240653"/>
    </source>
</evidence>
<keyword evidence="1" id="KW-0472">Membrane</keyword>
<keyword evidence="1" id="KW-1133">Transmembrane helix</keyword>
<keyword evidence="3" id="KW-1185">Reference proteome</keyword>
<reference evidence="2 3" key="1">
    <citation type="submission" date="2018-03" db="EMBL/GenBank/DDBJ databases">
        <title>The draft genome of Mesorhizobium soli JCM 19897.</title>
        <authorList>
            <person name="Li L."/>
            <person name="Liu L."/>
            <person name="Liang L."/>
            <person name="Wang T."/>
            <person name="Zhang X."/>
        </authorList>
    </citation>
    <scope>NUCLEOTIDE SEQUENCE [LARGE SCALE GENOMIC DNA]</scope>
    <source>
        <strain evidence="2 3">JCM 19897</strain>
    </source>
</reference>
<evidence type="ECO:0000313" key="2">
    <source>
        <dbReference type="EMBL" id="PSJ60383.1"/>
    </source>
</evidence>
<dbReference type="Proteomes" id="UP000240653">
    <property type="component" value="Unassembled WGS sequence"/>
</dbReference>
<gene>
    <name evidence="2" type="ORF">C7I85_14665</name>
</gene>
<proteinExistence type="predicted"/>
<organism evidence="2 3">
    <name type="scientific">Pseudaminobacter soli</name>
    <name type="common">ex Li et al. 2025</name>
    <dbReference type="NCBI Taxonomy" id="1295366"/>
    <lineage>
        <taxon>Bacteria</taxon>
        <taxon>Pseudomonadati</taxon>
        <taxon>Pseudomonadota</taxon>
        <taxon>Alphaproteobacteria</taxon>
        <taxon>Hyphomicrobiales</taxon>
        <taxon>Phyllobacteriaceae</taxon>
        <taxon>Pseudaminobacter</taxon>
    </lineage>
</organism>
<keyword evidence="1" id="KW-0812">Transmembrane</keyword>
<comment type="caution">
    <text evidence="2">The sequence shown here is derived from an EMBL/GenBank/DDBJ whole genome shotgun (WGS) entry which is preliminary data.</text>
</comment>
<feature type="transmembrane region" description="Helical" evidence="1">
    <location>
        <begin position="18"/>
        <end position="38"/>
    </location>
</feature>